<comment type="pathway">
    <text evidence="2">Cell wall biogenesis; cell wall polysaccharide biosynthesis.</text>
</comment>
<dbReference type="GO" id="GO:0016757">
    <property type="term" value="F:glycosyltransferase activity"/>
    <property type="evidence" value="ECO:0007669"/>
    <property type="project" value="InterPro"/>
</dbReference>
<accession>A0A1L7CVD5</accession>
<dbReference type="InterPro" id="IPR020963">
    <property type="entry name" value="ArabinofuranosylTrfase_AftA_N"/>
</dbReference>
<evidence type="ECO:0000256" key="3">
    <source>
        <dbReference type="ARBA" id="ARBA00009655"/>
    </source>
</evidence>
<evidence type="ECO:0000256" key="10">
    <source>
        <dbReference type="ARBA" id="ARBA00023136"/>
    </source>
</evidence>
<dbReference type="GO" id="GO:0045227">
    <property type="term" value="P:capsule polysaccharide biosynthetic process"/>
    <property type="evidence" value="ECO:0007669"/>
    <property type="project" value="UniProtKB-UniPathway"/>
</dbReference>
<name>A0A1L7CVD5_9CORY</name>
<feature type="domain" description="Arabinofuranosyltransferase AftA C-terminal" evidence="15">
    <location>
        <begin position="464"/>
        <end position="637"/>
    </location>
</feature>
<keyword evidence="7" id="KW-0808">Transferase</keyword>
<comment type="similarity">
    <text evidence="3">Belongs to the glycosyltransferase 85 family.</text>
</comment>
<dbReference type="RefSeq" id="WP_075690998.1">
    <property type="nucleotide sequence ID" value="NZ_CP009248.1"/>
</dbReference>
<evidence type="ECO:0000256" key="12">
    <source>
        <dbReference type="ARBA" id="ARBA00034030"/>
    </source>
</evidence>
<feature type="transmembrane region" description="Helical" evidence="14">
    <location>
        <begin position="396"/>
        <end position="416"/>
    </location>
</feature>
<evidence type="ECO:0000313" key="18">
    <source>
        <dbReference type="Proteomes" id="UP000185469"/>
    </source>
</evidence>
<evidence type="ECO:0000256" key="1">
    <source>
        <dbReference type="ARBA" id="ARBA00004651"/>
    </source>
</evidence>
<dbReference type="Proteomes" id="UP000185469">
    <property type="component" value="Chromosome"/>
</dbReference>
<dbReference type="GO" id="GO:0005886">
    <property type="term" value="C:plasma membrane"/>
    <property type="evidence" value="ECO:0007669"/>
    <property type="project" value="UniProtKB-SubCell"/>
</dbReference>
<dbReference type="AlphaFoldDB" id="A0A1L7CVD5"/>
<comment type="subcellular location">
    <subcellularLocation>
        <location evidence="1">Cell membrane</location>
        <topology evidence="1">Multi-pass membrane protein</topology>
    </subcellularLocation>
</comment>
<keyword evidence="6" id="KW-1003">Cell membrane</keyword>
<dbReference type="EC" id="2.4.2.46" evidence="4"/>
<evidence type="ECO:0000259" key="16">
    <source>
        <dbReference type="Pfam" id="PF12250"/>
    </source>
</evidence>
<keyword evidence="18" id="KW-1185">Reference proteome</keyword>
<feature type="transmembrane region" description="Helical" evidence="14">
    <location>
        <begin position="83"/>
        <end position="106"/>
    </location>
</feature>
<evidence type="ECO:0000259" key="15">
    <source>
        <dbReference type="Pfam" id="PF12249"/>
    </source>
</evidence>
<feature type="transmembrane region" description="Helical" evidence="14">
    <location>
        <begin position="336"/>
        <end position="357"/>
    </location>
</feature>
<keyword evidence="10 14" id="KW-0472">Membrane</keyword>
<feature type="transmembrane region" description="Helical" evidence="14">
    <location>
        <begin position="196"/>
        <end position="215"/>
    </location>
</feature>
<evidence type="ECO:0000256" key="7">
    <source>
        <dbReference type="ARBA" id="ARBA00022679"/>
    </source>
</evidence>
<feature type="transmembrane region" description="Helical" evidence="14">
    <location>
        <begin position="290"/>
        <end position="310"/>
    </location>
</feature>
<sequence>MNAARPPAPLSRTLAAIPAAAAGGAVAALAAWLVLHAMSLPAFGGSPMTRALATAAVTVVLAATAAALLAAHLRPAMGRAGRAAVALVTHLAPAGLVVAVLGIPLASTRLYLDGVSVDQGFRTEYLTRMAAEPGLRDMSYIDVPPFYPAGWFRLGGWFARAAGLPGWAAFQPWALITFAAAGCLLVPVWRRLTGSLALGAAIALSTTAVALTVAAEEPYAAVVAMGAPAAAVLARRAAYGGRAAAVALTLFLGASATFYTLHTAVAALVAVLAAAGAAIRLRRVAPLLRLAGIGAGSLLIAASVWAPYVLARLGGAPASGATAAHYLPEDGAQLPLPMLSAGVLGLLCLAGVAWLVLRAAEPTARALALATLTLYGWALASMLATLTGRTLLGFRIAAPITITLATAGVLGIAAALSRLPRDTPAGAGESPRPGAPAPRRRRTRVATLVTVLALACAVAHAQSIPARLHGPIDLAHTDTDGSGRRADRFAPDAGAHYPELDRVLREAGLDPAESVLLTDERNFLAFYPWYSFQAMTSHYANPLGEFDKRNAAIESWTGLSDPGEFAAALDRSGWRGPDALILRGDLSDPEAPLTLDLAEDIYPNNPNVLFRGVAFDRGAFAEGWSATQVGPFAVLVRR</sequence>
<dbReference type="Pfam" id="PF12250">
    <property type="entry name" value="AftA_N"/>
    <property type="match status" value="1"/>
</dbReference>
<evidence type="ECO:0000313" key="17">
    <source>
        <dbReference type="EMBL" id="APT89803.1"/>
    </source>
</evidence>
<comment type="catalytic activity">
    <reaction evidence="12">
        <text>Adds an alpha-D-arabinofuranosyl group from trans,octacis-decaprenylphospho-beta-D-arabinofuranose at the 5-O-position of the eighth, tenth and twelfth galactofuranose unit of the galactofuranan chain of [beta-D-galactofuranosyl-(1-&gt;5)-beta-D-galactofuranosyl-(1-&gt;6)]14-beta-D-galactofuranosyl-(1-&gt;5)-beta-D-galactofuranosyl-(1-&gt;4)-alpha-L-rhamnopyranosyl-(1-&gt;3)-N-acetyl-alpha-D-glucosaminyl-diphospho-trans,octacis-decaprenol.</text>
        <dbReference type="EC" id="2.4.2.46"/>
    </reaction>
</comment>
<organism evidence="17 18">
    <name type="scientific">Corynebacterium sphenisci DSM 44792</name>
    <dbReference type="NCBI Taxonomy" id="1437874"/>
    <lineage>
        <taxon>Bacteria</taxon>
        <taxon>Bacillati</taxon>
        <taxon>Actinomycetota</taxon>
        <taxon>Actinomycetes</taxon>
        <taxon>Mycobacteriales</taxon>
        <taxon>Corynebacteriaceae</taxon>
        <taxon>Corynebacterium</taxon>
    </lineage>
</organism>
<evidence type="ECO:0000256" key="14">
    <source>
        <dbReference type="SAM" id="Phobius"/>
    </source>
</evidence>
<evidence type="ECO:0000256" key="2">
    <source>
        <dbReference type="ARBA" id="ARBA00004776"/>
    </source>
</evidence>
<evidence type="ECO:0000256" key="6">
    <source>
        <dbReference type="ARBA" id="ARBA00022475"/>
    </source>
</evidence>
<gene>
    <name evidence="17" type="ORF">CSPHI_00370</name>
</gene>
<evidence type="ECO:0000256" key="4">
    <source>
        <dbReference type="ARBA" id="ARBA00012037"/>
    </source>
</evidence>
<evidence type="ECO:0000256" key="9">
    <source>
        <dbReference type="ARBA" id="ARBA00022989"/>
    </source>
</evidence>
<dbReference type="GO" id="GO:0044038">
    <property type="term" value="P:cell wall macromolecule biosynthetic process"/>
    <property type="evidence" value="ECO:0007669"/>
    <property type="project" value="InterPro"/>
</dbReference>
<feature type="transmembrane region" description="Helical" evidence="14">
    <location>
        <begin position="51"/>
        <end position="71"/>
    </location>
</feature>
<keyword evidence="8 14" id="KW-0812">Transmembrane</keyword>
<dbReference type="UniPathway" id="UPA00963"/>
<reference evidence="17 18" key="1">
    <citation type="submission" date="2014-08" db="EMBL/GenBank/DDBJ databases">
        <title>Complete genome sequence of Corynebacterium sphenisci CECT 5990(T) (=DSM 44792(T)), isolated from healthy wild penguins.</title>
        <authorList>
            <person name="Ruckert C."/>
            <person name="Albersmeier A."/>
            <person name="Winkler A."/>
            <person name="Kalinowski J."/>
        </authorList>
    </citation>
    <scope>NUCLEOTIDE SEQUENCE [LARGE SCALE GENOMIC DNA]</scope>
    <source>
        <strain evidence="17 18">DSM 44792</strain>
    </source>
</reference>
<proteinExistence type="inferred from homology"/>
<dbReference type="STRING" id="1437874.CSPHI_00370"/>
<feature type="transmembrane region" description="Helical" evidence="14">
    <location>
        <begin position="258"/>
        <end position="278"/>
    </location>
</feature>
<feature type="transmembrane region" description="Helical" evidence="14">
    <location>
        <begin position="170"/>
        <end position="189"/>
    </location>
</feature>
<dbReference type="OrthoDB" id="4775300at2"/>
<evidence type="ECO:0000256" key="5">
    <source>
        <dbReference type="ARBA" id="ARBA00020482"/>
    </source>
</evidence>
<feature type="region of interest" description="Disordered" evidence="13">
    <location>
        <begin position="422"/>
        <end position="441"/>
    </location>
</feature>
<protein>
    <recommendedName>
        <fullName evidence="5">Galactan 5-O-arabinofuranosyltransferase</fullName>
        <ecNumber evidence="4">2.4.2.46</ecNumber>
    </recommendedName>
    <alternativeName>
        <fullName evidence="11">Arabinofuranosyltransferase AftA</fullName>
    </alternativeName>
</protein>
<feature type="transmembrane region" description="Helical" evidence="14">
    <location>
        <begin position="445"/>
        <end position="464"/>
    </location>
</feature>
<evidence type="ECO:0000256" key="11">
    <source>
        <dbReference type="ARBA" id="ARBA00033184"/>
    </source>
</evidence>
<feature type="domain" description="Arabinofuranosyltransferase AftA N-terminal" evidence="16">
    <location>
        <begin position="19"/>
        <end position="421"/>
    </location>
</feature>
<dbReference type="InterPro" id="IPR020959">
    <property type="entry name" value="ArabinofuranosylTrfase_AftA_C"/>
</dbReference>
<dbReference type="KEGG" id="csph:CSPHI_00370"/>
<feature type="transmembrane region" description="Helical" evidence="14">
    <location>
        <begin position="364"/>
        <end position="384"/>
    </location>
</feature>
<keyword evidence="9 14" id="KW-1133">Transmembrane helix</keyword>
<evidence type="ECO:0000256" key="13">
    <source>
        <dbReference type="SAM" id="MobiDB-lite"/>
    </source>
</evidence>
<dbReference type="Pfam" id="PF12249">
    <property type="entry name" value="AftA_C"/>
    <property type="match status" value="1"/>
</dbReference>
<evidence type="ECO:0000256" key="8">
    <source>
        <dbReference type="ARBA" id="ARBA00022692"/>
    </source>
</evidence>
<dbReference type="EMBL" id="CP009248">
    <property type="protein sequence ID" value="APT89803.1"/>
    <property type="molecule type" value="Genomic_DNA"/>
</dbReference>